<organism evidence="3 4">
    <name type="scientific">Aquimarina atlantica</name>
    <dbReference type="NCBI Taxonomy" id="1317122"/>
    <lineage>
        <taxon>Bacteria</taxon>
        <taxon>Pseudomonadati</taxon>
        <taxon>Bacteroidota</taxon>
        <taxon>Flavobacteriia</taxon>
        <taxon>Flavobacteriales</taxon>
        <taxon>Flavobacteriaceae</taxon>
        <taxon>Aquimarina</taxon>
    </lineage>
</organism>
<feature type="signal peptide" evidence="1">
    <location>
        <begin position="1"/>
        <end position="21"/>
    </location>
</feature>
<dbReference type="STRING" id="1317122.ATO12_08370"/>
<dbReference type="InterPro" id="IPR053728">
    <property type="entry name" value="Alginate_Permeability_Chnl"/>
</dbReference>
<feature type="domain" description="Alginate export" evidence="2">
    <location>
        <begin position="23"/>
        <end position="388"/>
    </location>
</feature>
<keyword evidence="4" id="KW-1185">Reference proteome</keyword>
<evidence type="ECO:0000259" key="2">
    <source>
        <dbReference type="Pfam" id="PF13372"/>
    </source>
</evidence>
<evidence type="ECO:0000313" key="4">
    <source>
        <dbReference type="Proteomes" id="UP000023541"/>
    </source>
</evidence>
<dbReference type="InterPro" id="IPR025388">
    <property type="entry name" value="Alginate_export_dom"/>
</dbReference>
<evidence type="ECO:0000256" key="1">
    <source>
        <dbReference type="SAM" id="SignalP"/>
    </source>
</evidence>
<evidence type="ECO:0000313" key="3">
    <source>
        <dbReference type="EMBL" id="EZH74745.1"/>
    </source>
</evidence>
<dbReference type="RefSeq" id="WP_034239510.1">
    <property type="nucleotide sequence ID" value="NZ_AQRA01000002.1"/>
</dbReference>
<name>A0A023BXM2_9FLAO</name>
<dbReference type="EMBL" id="AQRA01000002">
    <property type="protein sequence ID" value="EZH74745.1"/>
    <property type="molecule type" value="Genomic_DNA"/>
</dbReference>
<dbReference type="Proteomes" id="UP000023541">
    <property type="component" value="Unassembled WGS sequence"/>
</dbReference>
<dbReference type="AlphaFoldDB" id="A0A023BXM2"/>
<feature type="chain" id="PRO_5001512044" description="Alginate export domain-containing protein" evidence="1">
    <location>
        <begin position="22"/>
        <end position="420"/>
    </location>
</feature>
<dbReference type="SUPFAM" id="SSF56935">
    <property type="entry name" value="Porins"/>
    <property type="match status" value="1"/>
</dbReference>
<dbReference type="OrthoDB" id="1070463at2"/>
<dbReference type="Gene3D" id="2.40.160.100">
    <property type="match status" value="1"/>
</dbReference>
<dbReference type="Pfam" id="PF13372">
    <property type="entry name" value="Alginate_exp"/>
    <property type="match status" value="1"/>
</dbReference>
<keyword evidence="1" id="KW-0732">Signal</keyword>
<reference evidence="3 4" key="1">
    <citation type="submission" date="2014-04" db="EMBL/GenBank/DDBJ databases">
        <title>Aquimarina sp. 22II-S11-z7 Genome Sequencing.</title>
        <authorList>
            <person name="Lai Q."/>
        </authorList>
    </citation>
    <scope>NUCLEOTIDE SEQUENCE [LARGE SCALE GENOMIC DNA]</scope>
    <source>
        <strain evidence="3 4">22II-S11-z7</strain>
    </source>
</reference>
<gene>
    <name evidence="3" type="ORF">ATO12_08370</name>
</gene>
<sequence>MKLVKLSTLIFFTLLITTTNAQLKIDAEVRPRFEYRHGFKTLFPDDADPAAFVSQRTRLNAGYKTEKLNFYVSLQDVRVWGDVPQLNTADKNGFSVQQAWGEILFNPNISLKLGRQEISYDDQRIFGNVGWAQQARSHDAALIRYNKDSFKFDLGFAFNQGEESLTETTLTTPNTYKSIQYAWLHKDWENFSGSFLFLNNGLQYTDDTNSDNNETRYSQTVGTHLKYKTGKLGFTSNLYYQFGNDLGDNDLSAYLLGLEADYKLSEQWKILLGGELQSGNDNGAPANGDNEAFTPFYGTNHKFNGLMDYFYVGNHIGNVGLIDLYLKANVKFNQKSTLNVAAHNFMAAADLPGDESKQLGTEIDLVYSYNLQKNVNIKAGYSHLFASDGMEVLKNNFDGNTNNWGWIMVTIKPTLFTTNK</sequence>
<accession>A0A023BXM2</accession>
<proteinExistence type="predicted"/>
<comment type="caution">
    <text evidence="3">The sequence shown here is derived from an EMBL/GenBank/DDBJ whole genome shotgun (WGS) entry which is preliminary data.</text>
</comment>
<dbReference type="eggNOG" id="COG3203">
    <property type="taxonomic scope" value="Bacteria"/>
</dbReference>
<protein>
    <recommendedName>
        <fullName evidence="2">Alginate export domain-containing protein</fullName>
    </recommendedName>
</protein>